<reference evidence="11 14" key="2">
    <citation type="submission" date="2016-08" db="EMBL/GenBank/DDBJ databases">
        <title>Characterization of Isolates of Eisenbergiella tayi Derived from Blood Cultures, Using Whole Genome Sequencing.</title>
        <authorList>
            <person name="Bernier A.-M."/>
            <person name="Burdz T."/>
            <person name="Wiebe D."/>
            <person name="Bernard K."/>
        </authorList>
    </citation>
    <scope>NUCLEOTIDE SEQUENCE [LARGE SCALE GENOMIC DNA]</scope>
    <source>
        <strain evidence="11 14">NML120146</strain>
    </source>
</reference>
<evidence type="ECO:0000256" key="7">
    <source>
        <dbReference type="RuleBase" id="RU363032"/>
    </source>
</evidence>
<evidence type="ECO:0000256" key="2">
    <source>
        <dbReference type="ARBA" id="ARBA00022448"/>
    </source>
</evidence>
<evidence type="ECO:0000256" key="3">
    <source>
        <dbReference type="ARBA" id="ARBA00022475"/>
    </source>
</evidence>
<accession>A0A1E3AG89</accession>
<keyword evidence="4 7" id="KW-0812">Transmembrane</keyword>
<dbReference type="Gene3D" id="1.10.3720.10">
    <property type="entry name" value="MetI-like"/>
    <property type="match status" value="1"/>
</dbReference>
<feature type="domain" description="ABC transmembrane type-1" evidence="8">
    <location>
        <begin position="71"/>
        <end position="279"/>
    </location>
</feature>
<feature type="transmembrane region" description="Helical" evidence="7">
    <location>
        <begin position="110"/>
        <end position="129"/>
    </location>
</feature>
<comment type="caution">
    <text evidence="9">The sequence shown here is derived from an EMBL/GenBank/DDBJ whole genome shotgun (WGS) entry which is preliminary data.</text>
</comment>
<feature type="transmembrane region" description="Helical" evidence="7">
    <location>
        <begin position="258"/>
        <end position="279"/>
    </location>
</feature>
<dbReference type="PROSITE" id="PS50928">
    <property type="entry name" value="ABC_TM1"/>
    <property type="match status" value="1"/>
</dbReference>
<dbReference type="CDD" id="cd06261">
    <property type="entry name" value="TM_PBP2"/>
    <property type="match status" value="1"/>
</dbReference>
<organism evidence="9 12">
    <name type="scientific">Eisenbergiella tayi</name>
    <dbReference type="NCBI Taxonomy" id="1432052"/>
    <lineage>
        <taxon>Bacteria</taxon>
        <taxon>Bacillati</taxon>
        <taxon>Bacillota</taxon>
        <taxon>Clostridia</taxon>
        <taxon>Lachnospirales</taxon>
        <taxon>Lachnospiraceae</taxon>
        <taxon>Eisenbergiella</taxon>
    </lineage>
</organism>
<keyword evidence="5 7" id="KW-1133">Transmembrane helix</keyword>
<dbReference type="OrthoDB" id="157184at2"/>
<evidence type="ECO:0000313" key="12">
    <source>
        <dbReference type="Proteomes" id="UP000094067"/>
    </source>
</evidence>
<evidence type="ECO:0000256" key="4">
    <source>
        <dbReference type="ARBA" id="ARBA00022692"/>
    </source>
</evidence>
<comment type="similarity">
    <text evidence="7">Belongs to the binding-protein-dependent transport system permease family.</text>
</comment>
<evidence type="ECO:0000313" key="10">
    <source>
        <dbReference type="EMBL" id="ODR51764.1"/>
    </source>
</evidence>
<protein>
    <submittedName>
        <fullName evidence="10">ABC transporter permease</fullName>
    </submittedName>
    <submittedName>
        <fullName evidence="9">L-arabinose transport system permease protein AraQ</fullName>
    </submittedName>
</protein>
<dbReference type="RefSeq" id="WP_069153226.1">
    <property type="nucleotide sequence ID" value="NZ_JAQCZP010000044.1"/>
</dbReference>
<dbReference type="EMBL" id="MEHD01000023">
    <property type="protein sequence ID" value="ODR56482.1"/>
    <property type="molecule type" value="Genomic_DNA"/>
</dbReference>
<proteinExistence type="inferred from homology"/>
<evidence type="ECO:0000256" key="1">
    <source>
        <dbReference type="ARBA" id="ARBA00004651"/>
    </source>
</evidence>
<feature type="transmembrane region" description="Helical" evidence="7">
    <location>
        <begin position="183"/>
        <end position="205"/>
    </location>
</feature>
<reference evidence="10 13" key="3">
    <citation type="submission" date="2016-08" db="EMBL/GenBank/DDBJ databases">
        <authorList>
            <person name="Seilhamer J.J."/>
        </authorList>
    </citation>
    <scope>NUCLEOTIDE SEQUENCE [LARGE SCALE GENOMIC DNA]</scope>
    <source>
        <strain evidence="10 13">NML150140-1</strain>
    </source>
</reference>
<name>A0A1E3AG89_9FIRM</name>
<dbReference type="Proteomes" id="UP000094271">
    <property type="component" value="Unassembled WGS sequence"/>
</dbReference>
<comment type="subcellular location">
    <subcellularLocation>
        <location evidence="1 7">Cell membrane</location>
        <topology evidence="1 7">Multi-pass membrane protein</topology>
    </subcellularLocation>
</comment>
<feature type="transmembrane region" description="Helical" evidence="7">
    <location>
        <begin position="141"/>
        <end position="162"/>
    </location>
</feature>
<dbReference type="PANTHER" id="PTHR43744">
    <property type="entry name" value="ABC TRANSPORTER PERMEASE PROTEIN MG189-RELATED-RELATED"/>
    <property type="match status" value="1"/>
</dbReference>
<dbReference type="EMBL" id="MCGH01000002">
    <property type="protein sequence ID" value="ODM07639.1"/>
    <property type="molecule type" value="Genomic_DNA"/>
</dbReference>
<dbReference type="Proteomes" id="UP000094067">
    <property type="component" value="Unassembled WGS sequence"/>
</dbReference>
<dbReference type="InterPro" id="IPR035906">
    <property type="entry name" value="MetI-like_sf"/>
</dbReference>
<feature type="transmembrane region" description="Helical" evidence="7">
    <location>
        <begin position="12"/>
        <end position="32"/>
    </location>
</feature>
<dbReference type="PANTHER" id="PTHR43744:SF9">
    <property type="entry name" value="POLYGALACTURONAN_RHAMNOGALACTURONAN TRANSPORT SYSTEM PERMEASE PROTEIN YTCP"/>
    <property type="match status" value="1"/>
</dbReference>
<reference evidence="9 12" key="1">
    <citation type="submission" date="2016-07" db="EMBL/GenBank/DDBJ databases">
        <title>Characterization of isolates of Eisenbergiella tayi derived from blood cultures, using whole genome sequencing.</title>
        <authorList>
            <person name="Burdz T."/>
            <person name="Wiebe D."/>
            <person name="Huynh C."/>
            <person name="Bernard K."/>
        </authorList>
    </citation>
    <scope>NUCLEOTIDE SEQUENCE [LARGE SCALE GENOMIC DNA]</scope>
    <source>
        <strain evidence="9 12">NML 110608</strain>
    </source>
</reference>
<evidence type="ECO:0000313" key="9">
    <source>
        <dbReference type="EMBL" id="ODM07639.1"/>
    </source>
</evidence>
<dbReference type="GO" id="GO:0055085">
    <property type="term" value="P:transmembrane transport"/>
    <property type="evidence" value="ECO:0007669"/>
    <property type="project" value="InterPro"/>
</dbReference>
<gene>
    <name evidence="9" type="primary">araQ_81</name>
    <name evidence="10" type="ORF">BEI59_12650</name>
    <name evidence="9" type="ORF">BEI61_03529</name>
    <name evidence="11" type="ORF">BEI63_13315</name>
</gene>
<feature type="transmembrane region" description="Helical" evidence="7">
    <location>
        <begin position="71"/>
        <end position="98"/>
    </location>
</feature>
<keyword evidence="3" id="KW-1003">Cell membrane</keyword>
<dbReference type="InterPro" id="IPR000515">
    <property type="entry name" value="MetI-like"/>
</dbReference>
<dbReference type="SUPFAM" id="SSF161098">
    <property type="entry name" value="MetI-like"/>
    <property type="match status" value="1"/>
</dbReference>
<evidence type="ECO:0000313" key="13">
    <source>
        <dbReference type="Proteomes" id="UP000094271"/>
    </source>
</evidence>
<keyword evidence="2 7" id="KW-0813">Transport</keyword>
<dbReference type="Proteomes" id="UP000094869">
    <property type="component" value="Unassembled WGS sequence"/>
</dbReference>
<dbReference type="GO" id="GO:0005886">
    <property type="term" value="C:plasma membrane"/>
    <property type="evidence" value="ECO:0007669"/>
    <property type="project" value="UniProtKB-SubCell"/>
</dbReference>
<evidence type="ECO:0000259" key="8">
    <source>
        <dbReference type="PROSITE" id="PS50928"/>
    </source>
</evidence>
<dbReference type="EMBL" id="MEHA01000008">
    <property type="protein sequence ID" value="ODR51764.1"/>
    <property type="molecule type" value="Genomic_DNA"/>
</dbReference>
<evidence type="ECO:0000313" key="11">
    <source>
        <dbReference type="EMBL" id="ODR56482.1"/>
    </source>
</evidence>
<evidence type="ECO:0000313" key="14">
    <source>
        <dbReference type="Proteomes" id="UP000094869"/>
    </source>
</evidence>
<evidence type="ECO:0000256" key="5">
    <source>
        <dbReference type="ARBA" id="ARBA00022989"/>
    </source>
</evidence>
<sequence>MKKRRNREDWIMDITIYTLSLIILFVTVYPFYYVFMLSFNEGIDASMGAIYWFPRKFTLGNYSEFFTDWKWLRALGITAARTVLGTILGIWFTTLVAYGISFKGLIGKKYYMAFIIICMYFSGGIIPYYMVLKSLHLIDSFFVYIIPGMLNLFYITIGRTFFEGIPESLRESAKIDGAGELRIFTSIIMPISKPFMATLALFVGVGHWNNWYDSTFFIKDKMLRTLPYLLMEIVNQFQSTSSASNAAAYRMTTGTTSLSIQLAAMVISVVPIIFIYPFLQKYFVTGMMVGAVKE</sequence>
<dbReference type="AlphaFoldDB" id="A0A1E3AG89"/>
<evidence type="ECO:0000256" key="6">
    <source>
        <dbReference type="ARBA" id="ARBA00023136"/>
    </source>
</evidence>
<keyword evidence="6 7" id="KW-0472">Membrane</keyword>
<keyword evidence="14" id="KW-1185">Reference proteome</keyword>
<dbReference type="Pfam" id="PF00528">
    <property type="entry name" value="BPD_transp_1"/>
    <property type="match status" value="1"/>
</dbReference>